<evidence type="ECO:0000259" key="1">
    <source>
        <dbReference type="Pfam" id="PF20378"/>
    </source>
</evidence>
<protein>
    <recommendedName>
        <fullName evidence="1">DUF6673 domain-containing protein</fullName>
    </recommendedName>
</protein>
<accession>A0A9D1WVM2</accession>
<dbReference type="Proteomes" id="UP000886721">
    <property type="component" value="Unassembled WGS sequence"/>
</dbReference>
<dbReference type="InterPro" id="IPR046655">
    <property type="entry name" value="DUF6673"/>
</dbReference>
<reference evidence="2" key="2">
    <citation type="submission" date="2021-04" db="EMBL/GenBank/DDBJ databases">
        <authorList>
            <person name="Gilroy R."/>
        </authorList>
    </citation>
    <scope>NUCLEOTIDE SEQUENCE</scope>
    <source>
        <strain evidence="2">CHK191-13928</strain>
    </source>
</reference>
<comment type="caution">
    <text evidence="2">The sequence shown here is derived from an EMBL/GenBank/DDBJ whole genome shotgun (WGS) entry which is preliminary data.</text>
</comment>
<dbReference type="Pfam" id="PF20378">
    <property type="entry name" value="DUF6673"/>
    <property type="match status" value="1"/>
</dbReference>
<dbReference type="EMBL" id="DXEM01000017">
    <property type="protein sequence ID" value="HIX67650.1"/>
    <property type="molecule type" value="Genomic_DNA"/>
</dbReference>
<evidence type="ECO:0000313" key="3">
    <source>
        <dbReference type="Proteomes" id="UP000886721"/>
    </source>
</evidence>
<reference evidence="2" key="1">
    <citation type="journal article" date="2021" name="PeerJ">
        <title>Extensive microbial diversity within the chicken gut microbiome revealed by metagenomics and culture.</title>
        <authorList>
            <person name="Gilroy R."/>
            <person name="Ravi A."/>
            <person name="Getino M."/>
            <person name="Pursley I."/>
            <person name="Horton D.L."/>
            <person name="Alikhan N.F."/>
            <person name="Baker D."/>
            <person name="Gharbi K."/>
            <person name="Hall N."/>
            <person name="Watson M."/>
            <person name="Adriaenssens E.M."/>
            <person name="Foster-Nyarko E."/>
            <person name="Jarju S."/>
            <person name="Secka A."/>
            <person name="Antonio M."/>
            <person name="Oren A."/>
            <person name="Chaudhuri R.R."/>
            <person name="La Ragione R."/>
            <person name="Hildebrand F."/>
            <person name="Pallen M.J."/>
        </authorList>
    </citation>
    <scope>NUCLEOTIDE SEQUENCE</scope>
    <source>
        <strain evidence="2">CHK191-13928</strain>
    </source>
</reference>
<gene>
    <name evidence="2" type="ORF">H9735_05910</name>
</gene>
<feature type="domain" description="DUF6673" evidence="1">
    <location>
        <begin position="1"/>
        <end position="109"/>
    </location>
</feature>
<sequence>MFIWNKEKYPFSILDADTMDKFNAEFVKMLGSLADYEKENSVDGKIYGKGIKEECKIIDAFFNEVLGEGVAEKMFGETYNLADRTSAVKKIYNLTERQLQEEKAKIKEIAKMATGDDKK</sequence>
<name>A0A9D1WVM2_9FIRM</name>
<evidence type="ECO:0000313" key="2">
    <source>
        <dbReference type="EMBL" id="HIX67650.1"/>
    </source>
</evidence>
<organism evidence="2 3">
    <name type="scientific">Candidatus Anaerostipes excrementavium</name>
    <dbReference type="NCBI Taxonomy" id="2838463"/>
    <lineage>
        <taxon>Bacteria</taxon>
        <taxon>Bacillati</taxon>
        <taxon>Bacillota</taxon>
        <taxon>Clostridia</taxon>
        <taxon>Lachnospirales</taxon>
        <taxon>Lachnospiraceae</taxon>
        <taxon>Anaerostipes</taxon>
    </lineage>
</organism>
<dbReference type="AlphaFoldDB" id="A0A9D1WVM2"/>
<proteinExistence type="predicted"/>